<dbReference type="PANTHER" id="PTHR34293">
    <property type="entry name" value="HTH-TYPE TRANSCRIPTIONAL REGULATOR TRMBL2"/>
    <property type="match status" value="1"/>
</dbReference>
<dbReference type="InterPro" id="IPR036388">
    <property type="entry name" value="WH-like_DNA-bd_sf"/>
</dbReference>
<evidence type="ECO:0000313" key="4">
    <source>
        <dbReference type="Proteomes" id="UP000534286"/>
    </source>
</evidence>
<gene>
    <name evidence="3" type="ORF">FHR32_007830</name>
</gene>
<sequence length="146" mass="15957">MLEALGLTSREEAVYQALLDGAAMTEAELRDLTGMATFSAALRALQDKGLVARMAGRPTRYSAAPPEVAVEMLIRAREEELQRIRVNSLVLTERFRAARPRHRLPRGLRHHRPDRPRAAGGHRVAHHARRTGQGGLGGAGQADAGR</sequence>
<comment type="caution">
    <text evidence="3">The sequence shown here is derived from an EMBL/GenBank/DDBJ whole genome shotgun (WGS) entry which is preliminary data.</text>
</comment>
<dbReference type="AlphaFoldDB" id="A0A7W7S3Y5"/>
<feature type="region of interest" description="Disordered" evidence="1">
    <location>
        <begin position="102"/>
        <end position="146"/>
    </location>
</feature>
<name>A0A7W7S3Y5_9ACTN</name>
<dbReference type="InterPro" id="IPR036390">
    <property type="entry name" value="WH_DNA-bd_sf"/>
</dbReference>
<dbReference type="Proteomes" id="UP000534286">
    <property type="component" value="Unassembled WGS sequence"/>
</dbReference>
<reference evidence="3 4" key="1">
    <citation type="submission" date="2020-08" db="EMBL/GenBank/DDBJ databases">
        <title>Sequencing the genomes of 1000 actinobacteria strains.</title>
        <authorList>
            <person name="Klenk H.-P."/>
        </authorList>
    </citation>
    <scope>NUCLEOTIDE SEQUENCE [LARGE SCALE GENOMIC DNA]</scope>
    <source>
        <strain evidence="3 4">DSM 43023</strain>
    </source>
</reference>
<evidence type="ECO:0000259" key="2">
    <source>
        <dbReference type="Pfam" id="PF01978"/>
    </source>
</evidence>
<organism evidence="3 4">
    <name type="scientific">Streptosporangium album</name>
    <dbReference type="NCBI Taxonomy" id="47479"/>
    <lineage>
        <taxon>Bacteria</taxon>
        <taxon>Bacillati</taxon>
        <taxon>Actinomycetota</taxon>
        <taxon>Actinomycetes</taxon>
        <taxon>Streptosporangiales</taxon>
        <taxon>Streptosporangiaceae</taxon>
        <taxon>Streptosporangium</taxon>
    </lineage>
</organism>
<evidence type="ECO:0000313" key="3">
    <source>
        <dbReference type="EMBL" id="MBB4943430.1"/>
    </source>
</evidence>
<protein>
    <submittedName>
        <fullName evidence="3">Sugar-specific transcriptional regulator TrmB</fullName>
    </submittedName>
</protein>
<dbReference type="RefSeq" id="WP_221466770.1">
    <property type="nucleotide sequence ID" value="NZ_BAABEK010000085.1"/>
</dbReference>
<accession>A0A7W7S3Y5</accession>
<dbReference type="EMBL" id="JACHJU010000005">
    <property type="protein sequence ID" value="MBB4943430.1"/>
    <property type="molecule type" value="Genomic_DNA"/>
</dbReference>
<proteinExistence type="predicted"/>
<feature type="domain" description="Transcription regulator TrmB N-terminal" evidence="2">
    <location>
        <begin position="2"/>
        <end position="67"/>
    </location>
</feature>
<dbReference type="Gene3D" id="1.10.10.10">
    <property type="entry name" value="Winged helix-like DNA-binding domain superfamily/Winged helix DNA-binding domain"/>
    <property type="match status" value="1"/>
</dbReference>
<dbReference type="InterPro" id="IPR051797">
    <property type="entry name" value="TrmB-like"/>
</dbReference>
<dbReference type="InterPro" id="IPR002831">
    <property type="entry name" value="Tscrpt_reg_TrmB_N"/>
</dbReference>
<dbReference type="Pfam" id="PF01978">
    <property type="entry name" value="TrmB"/>
    <property type="match status" value="1"/>
</dbReference>
<feature type="compositionally biased region" description="Basic residues" evidence="1">
    <location>
        <begin position="102"/>
        <end position="114"/>
    </location>
</feature>
<evidence type="ECO:0000256" key="1">
    <source>
        <dbReference type="SAM" id="MobiDB-lite"/>
    </source>
</evidence>
<dbReference type="PANTHER" id="PTHR34293:SF1">
    <property type="entry name" value="HTH-TYPE TRANSCRIPTIONAL REGULATOR TRMBL2"/>
    <property type="match status" value="1"/>
</dbReference>
<keyword evidence="4" id="KW-1185">Reference proteome</keyword>
<dbReference type="SUPFAM" id="SSF46785">
    <property type="entry name" value="Winged helix' DNA-binding domain"/>
    <property type="match status" value="1"/>
</dbReference>